<keyword evidence="6" id="KW-0443">Lipid metabolism</keyword>
<evidence type="ECO:0000256" key="2">
    <source>
        <dbReference type="ARBA" id="ARBA00022516"/>
    </source>
</evidence>
<evidence type="ECO:0000256" key="1">
    <source>
        <dbReference type="ARBA" id="ARBA00011883"/>
    </source>
</evidence>
<gene>
    <name evidence="10" type="ORF">NE579_16265</name>
</gene>
<evidence type="ECO:0000313" key="10">
    <source>
        <dbReference type="EMBL" id="MCQ4771972.1"/>
    </source>
</evidence>
<dbReference type="Proteomes" id="UP001204562">
    <property type="component" value="Unassembled WGS sequence"/>
</dbReference>
<evidence type="ECO:0000256" key="6">
    <source>
        <dbReference type="ARBA" id="ARBA00023098"/>
    </source>
</evidence>
<dbReference type="GO" id="GO:0006633">
    <property type="term" value="P:fatty acid biosynthetic process"/>
    <property type="evidence" value="ECO:0007669"/>
    <property type="project" value="UniProtKB-KW"/>
</dbReference>
<dbReference type="Pfam" id="PF03255">
    <property type="entry name" value="ACCA"/>
    <property type="match status" value="1"/>
</dbReference>
<dbReference type="EC" id="2.1.3.15" evidence="1"/>
<evidence type="ECO:0000256" key="7">
    <source>
        <dbReference type="ARBA" id="ARBA00023160"/>
    </source>
</evidence>
<feature type="domain" description="CoA carboxyltransferase C-terminal" evidence="9">
    <location>
        <begin position="1"/>
        <end position="70"/>
    </location>
</feature>
<reference evidence="10" key="1">
    <citation type="submission" date="2022-06" db="EMBL/GenBank/DDBJ databases">
        <title>Isolation of gut microbiota from human fecal samples.</title>
        <authorList>
            <person name="Pamer E.G."/>
            <person name="Barat B."/>
            <person name="Waligurski E."/>
            <person name="Medina S."/>
            <person name="Paddock L."/>
            <person name="Mostad J."/>
        </authorList>
    </citation>
    <scope>NUCLEOTIDE SEQUENCE</scope>
    <source>
        <strain evidence="10">DFI.9.91</strain>
    </source>
</reference>
<proteinExistence type="predicted"/>
<keyword evidence="7" id="KW-0275">Fatty acid biosynthesis</keyword>
<dbReference type="GO" id="GO:0005524">
    <property type="term" value="F:ATP binding"/>
    <property type="evidence" value="ECO:0007669"/>
    <property type="project" value="UniProtKB-KW"/>
</dbReference>
<feature type="non-terminal residue" evidence="10">
    <location>
        <position position="1"/>
    </location>
</feature>
<evidence type="ECO:0000256" key="5">
    <source>
        <dbReference type="ARBA" id="ARBA00022840"/>
    </source>
</evidence>
<name>A0AAW5JS53_9FIRM</name>
<dbReference type="InterPro" id="IPR011763">
    <property type="entry name" value="COA_CT_C"/>
</dbReference>
<sequence>GLEAEERGQGEAIARTLARMSALTVPVVSVITGEGGPESTRRRGASCFPCLWMRSRDWRWWSPRTGFCKS</sequence>
<evidence type="ECO:0000256" key="8">
    <source>
        <dbReference type="ARBA" id="ARBA00049152"/>
    </source>
</evidence>
<keyword evidence="5" id="KW-0067">ATP-binding</keyword>
<evidence type="ECO:0000256" key="3">
    <source>
        <dbReference type="ARBA" id="ARBA00022741"/>
    </source>
</evidence>
<dbReference type="Gene3D" id="3.90.226.10">
    <property type="entry name" value="2-enoyl-CoA Hydratase, Chain A, domain 1"/>
    <property type="match status" value="1"/>
</dbReference>
<dbReference type="InterPro" id="IPR001095">
    <property type="entry name" value="Acetyl_CoA_COase_a_su"/>
</dbReference>
<evidence type="ECO:0000256" key="4">
    <source>
        <dbReference type="ARBA" id="ARBA00022832"/>
    </source>
</evidence>
<dbReference type="GO" id="GO:0016743">
    <property type="term" value="F:carboxyl- or carbamoyltransferase activity"/>
    <property type="evidence" value="ECO:0007669"/>
    <property type="project" value="InterPro"/>
</dbReference>
<dbReference type="AlphaFoldDB" id="A0AAW5JS53"/>
<dbReference type="PROSITE" id="PS50989">
    <property type="entry name" value="COA_CT_CTER"/>
    <property type="match status" value="1"/>
</dbReference>
<organism evidence="10 11">
    <name type="scientific">Intestinimonas massiliensis</name>
    <name type="common">ex Afouda et al. 2020</name>
    <dbReference type="NCBI Taxonomy" id="1673721"/>
    <lineage>
        <taxon>Bacteria</taxon>
        <taxon>Bacillati</taxon>
        <taxon>Bacillota</taxon>
        <taxon>Clostridia</taxon>
        <taxon>Eubacteriales</taxon>
        <taxon>Intestinimonas</taxon>
    </lineage>
</organism>
<keyword evidence="2" id="KW-0444">Lipid biosynthesis</keyword>
<evidence type="ECO:0000259" key="9">
    <source>
        <dbReference type="PROSITE" id="PS50989"/>
    </source>
</evidence>
<dbReference type="InterPro" id="IPR029045">
    <property type="entry name" value="ClpP/crotonase-like_dom_sf"/>
</dbReference>
<protein>
    <recommendedName>
        <fullName evidence="1">acetyl-CoA carboxytransferase</fullName>
        <ecNumber evidence="1">2.1.3.15</ecNumber>
    </recommendedName>
</protein>
<keyword evidence="3" id="KW-0547">Nucleotide-binding</keyword>
<keyword evidence="4" id="KW-0276">Fatty acid metabolism</keyword>
<dbReference type="GO" id="GO:0009317">
    <property type="term" value="C:acetyl-CoA carboxylase complex"/>
    <property type="evidence" value="ECO:0007669"/>
    <property type="project" value="InterPro"/>
</dbReference>
<accession>A0AAW5JS53</accession>
<dbReference type="GO" id="GO:0003989">
    <property type="term" value="F:acetyl-CoA carboxylase activity"/>
    <property type="evidence" value="ECO:0007669"/>
    <property type="project" value="InterPro"/>
</dbReference>
<dbReference type="SUPFAM" id="SSF52096">
    <property type="entry name" value="ClpP/crotonase"/>
    <property type="match status" value="1"/>
</dbReference>
<comment type="catalytic activity">
    <reaction evidence="8">
        <text>N(6)-carboxybiotinyl-L-lysyl-[protein] + acetyl-CoA = N(6)-biotinyl-L-lysyl-[protein] + malonyl-CoA</text>
        <dbReference type="Rhea" id="RHEA:54728"/>
        <dbReference type="Rhea" id="RHEA-COMP:10505"/>
        <dbReference type="Rhea" id="RHEA-COMP:10506"/>
        <dbReference type="ChEBI" id="CHEBI:57288"/>
        <dbReference type="ChEBI" id="CHEBI:57384"/>
        <dbReference type="ChEBI" id="CHEBI:83144"/>
        <dbReference type="ChEBI" id="CHEBI:83145"/>
        <dbReference type="EC" id="2.1.3.15"/>
    </reaction>
</comment>
<evidence type="ECO:0000313" key="11">
    <source>
        <dbReference type="Proteomes" id="UP001204562"/>
    </source>
</evidence>
<comment type="caution">
    <text evidence="10">The sequence shown here is derived from an EMBL/GenBank/DDBJ whole genome shotgun (WGS) entry which is preliminary data.</text>
</comment>
<dbReference type="EMBL" id="JANFYS010000199">
    <property type="protein sequence ID" value="MCQ4771972.1"/>
    <property type="molecule type" value="Genomic_DNA"/>
</dbReference>